<feature type="domain" description="RRM" evidence="2">
    <location>
        <begin position="1"/>
        <end position="79"/>
    </location>
</feature>
<dbReference type="PROSITE" id="PS50102">
    <property type="entry name" value="RRM"/>
    <property type="match status" value="1"/>
</dbReference>
<name>A0A917MV81_9BACT</name>
<dbReference type="AlphaFoldDB" id="A0A917MV81"/>
<dbReference type="SMART" id="SM00360">
    <property type="entry name" value="RRM"/>
    <property type="match status" value="1"/>
</dbReference>
<evidence type="ECO:0000259" key="2">
    <source>
        <dbReference type="PROSITE" id="PS50102"/>
    </source>
</evidence>
<evidence type="ECO:0000313" key="4">
    <source>
        <dbReference type="Proteomes" id="UP000627292"/>
    </source>
</evidence>
<reference evidence="3" key="2">
    <citation type="submission" date="2020-09" db="EMBL/GenBank/DDBJ databases">
        <authorList>
            <person name="Sun Q."/>
            <person name="Zhou Y."/>
        </authorList>
    </citation>
    <scope>NUCLEOTIDE SEQUENCE</scope>
    <source>
        <strain evidence="3">CGMCC 1.15290</strain>
    </source>
</reference>
<dbReference type="InterPro" id="IPR035979">
    <property type="entry name" value="RBD_domain_sf"/>
</dbReference>
<proteinExistence type="predicted"/>
<dbReference type="Gene3D" id="3.30.70.330">
    <property type="match status" value="1"/>
</dbReference>
<accession>A0A917MV81</accession>
<dbReference type="Proteomes" id="UP000627292">
    <property type="component" value="Unassembled WGS sequence"/>
</dbReference>
<dbReference type="GO" id="GO:0003729">
    <property type="term" value="F:mRNA binding"/>
    <property type="evidence" value="ECO:0007669"/>
    <property type="project" value="TreeGrafter"/>
</dbReference>
<organism evidence="3 4">
    <name type="scientific">Filimonas zeae</name>
    <dbReference type="NCBI Taxonomy" id="1737353"/>
    <lineage>
        <taxon>Bacteria</taxon>
        <taxon>Pseudomonadati</taxon>
        <taxon>Bacteroidota</taxon>
        <taxon>Chitinophagia</taxon>
        <taxon>Chitinophagales</taxon>
        <taxon>Chitinophagaceae</taxon>
        <taxon>Filimonas</taxon>
    </lineage>
</organism>
<protein>
    <submittedName>
        <fullName evidence="3">RNA-binding protein</fullName>
    </submittedName>
</protein>
<dbReference type="PANTHER" id="PTHR48025">
    <property type="entry name" value="OS02G0815200 PROTEIN"/>
    <property type="match status" value="1"/>
</dbReference>
<reference evidence="3" key="1">
    <citation type="journal article" date="2014" name="Int. J. Syst. Evol. Microbiol.">
        <title>Complete genome sequence of Corynebacterium casei LMG S-19264T (=DSM 44701T), isolated from a smear-ripened cheese.</title>
        <authorList>
            <consortium name="US DOE Joint Genome Institute (JGI-PGF)"/>
            <person name="Walter F."/>
            <person name="Albersmeier A."/>
            <person name="Kalinowski J."/>
            <person name="Ruckert C."/>
        </authorList>
    </citation>
    <scope>NUCLEOTIDE SEQUENCE</scope>
    <source>
        <strain evidence="3">CGMCC 1.15290</strain>
    </source>
</reference>
<dbReference type="PANTHER" id="PTHR48025:SF1">
    <property type="entry name" value="RRM DOMAIN-CONTAINING PROTEIN"/>
    <property type="match status" value="1"/>
</dbReference>
<evidence type="ECO:0000256" key="1">
    <source>
        <dbReference type="ARBA" id="ARBA00022884"/>
    </source>
</evidence>
<gene>
    <name evidence="3" type="ORF">GCM10011379_20100</name>
</gene>
<evidence type="ECO:0000313" key="3">
    <source>
        <dbReference type="EMBL" id="GGH66183.1"/>
    </source>
</evidence>
<dbReference type="Pfam" id="PF00076">
    <property type="entry name" value="RRM_1"/>
    <property type="match status" value="1"/>
</dbReference>
<dbReference type="EMBL" id="BMIB01000002">
    <property type="protein sequence ID" value="GGH66183.1"/>
    <property type="molecule type" value="Genomic_DNA"/>
</dbReference>
<dbReference type="RefSeq" id="WP_188951900.1">
    <property type="nucleotide sequence ID" value="NZ_BMIB01000002.1"/>
</dbReference>
<sequence length="91" mass="10195">MNIYVSNLSFGVDSEDLLSHFSQYGKVNSINMVTDKLANQSKSSAMIEMPEQEQAEKAIAALNGLTLSGRPMILNRNKPVEAPVRRVRRTW</sequence>
<keyword evidence="1" id="KW-0694">RNA-binding</keyword>
<dbReference type="InterPro" id="IPR000504">
    <property type="entry name" value="RRM_dom"/>
</dbReference>
<dbReference type="SUPFAM" id="SSF54928">
    <property type="entry name" value="RNA-binding domain, RBD"/>
    <property type="match status" value="1"/>
</dbReference>
<comment type="caution">
    <text evidence="3">The sequence shown here is derived from an EMBL/GenBank/DDBJ whole genome shotgun (WGS) entry which is preliminary data.</text>
</comment>
<dbReference type="InterPro" id="IPR050502">
    <property type="entry name" value="Euk_RNA-bind_prot"/>
</dbReference>
<keyword evidence="4" id="KW-1185">Reference proteome</keyword>
<dbReference type="InterPro" id="IPR012677">
    <property type="entry name" value="Nucleotide-bd_a/b_plait_sf"/>
</dbReference>